<dbReference type="OrthoDB" id="911344at2759"/>
<keyword evidence="4" id="KW-0456">Lyase</keyword>
<organism evidence="4 5">
    <name type="scientific">Handroanthus impetiginosus</name>
    <dbReference type="NCBI Taxonomy" id="429701"/>
    <lineage>
        <taxon>Eukaryota</taxon>
        <taxon>Viridiplantae</taxon>
        <taxon>Streptophyta</taxon>
        <taxon>Embryophyta</taxon>
        <taxon>Tracheophyta</taxon>
        <taxon>Spermatophyta</taxon>
        <taxon>Magnoliopsida</taxon>
        <taxon>eudicotyledons</taxon>
        <taxon>Gunneridae</taxon>
        <taxon>Pentapetalae</taxon>
        <taxon>asterids</taxon>
        <taxon>lamiids</taxon>
        <taxon>Lamiales</taxon>
        <taxon>Bignoniaceae</taxon>
        <taxon>Crescentiina</taxon>
        <taxon>Tabebuia alliance</taxon>
        <taxon>Handroanthus</taxon>
    </lineage>
</organism>
<dbReference type="Proteomes" id="UP000231279">
    <property type="component" value="Unassembled WGS sequence"/>
</dbReference>
<accession>A0A2G9HSG6</accession>
<dbReference type="PANTHER" id="PTHR31225:SF9">
    <property type="entry name" value="TERPENE SYNTHASE 10"/>
    <property type="match status" value="1"/>
</dbReference>
<keyword evidence="5" id="KW-1185">Reference proteome</keyword>
<dbReference type="STRING" id="429701.A0A2G9HSG6"/>
<evidence type="ECO:0000313" key="5">
    <source>
        <dbReference type="Proteomes" id="UP000231279"/>
    </source>
</evidence>
<proteinExistence type="predicted"/>
<dbReference type="GO" id="GO:0010333">
    <property type="term" value="F:terpene synthase activity"/>
    <property type="evidence" value="ECO:0007669"/>
    <property type="project" value="InterPro"/>
</dbReference>
<evidence type="ECO:0000256" key="2">
    <source>
        <dbReference type="ARBA" id="ARBA00022842"/>
    </source>
</evidence>
<dbReference type="InterPro" id="IPR050148">
    <property type="entry name" value="Terpene_synthase-like"/>
</dbReference>
<dbReference type="GO" id="GO:0016114">
    <property type="term" value="P:terpenoid biosynthetic process"/>
    <property type="evidence" value="ECO:0007669"/>
    <property type="project" value="InterPro"/>
</dbReference>
<evidence type="ECO:0000313" key="4">
    <source>
        <dbReference type="EMBL" id="PIN20465.1"/>
    </source>
</evidence>
<keyword evidence="2" id="KW-0460">Magnesium</keyword>
<protein>
    <submittedName>
        <fullName evidence="4">1,8-cineole synthase</fullName>
        <ecNumber evidence="4">4.2.3.108</ecNumber>
    </submittedName>
</protein>
<reference evidence="5" key="1">
    <citation type="journal article" date="2018" name="Gigascience">
        <title>Genome assembly of the Pink Ipe (Handroanthus impetiginosus, Bignoniaceae), a highly valued, ecologically keystone Neotropical timber forest tree.</title>
        <authorList>
            <person name="Silva-Junior O.B."/>
            <person name="Grattapaglia D."/>
            <person name="Novaes E."/>
            <person name="Collevatti R.G."/>
        </authorList>
    </citation>
    <scope>NUCLEOTIDE SEQUENCE [LARGE SCALE GENOMIC DNA]</scope>
    <source>
        <strain evidence="5">cv. UFG-1</strain>
    </source>
</reference>
<dbReference type="SUPFAM" id="SSF48576">
    <property type="entry name" value="Terpenoid synthases"/>
    <property type="match status" value="1"/>
</dbReference>
<dbReference type="EMBL" id="NKXS01001127">
    <property type="protein sequence ID" value="PIN20465.1"/>
    <property type="molecule type" value="Genomic_DNA"/>
</dbReference>
<comment type="caution">
    <text evidence="4">The sequence shown here is derived from an EMBL/GenBank/DDBJ whole genome shotgun (WGS) entry which is preliminary data.</text>
</comment>
<sequence length="180" mass="20832">MHFQMGKFEPEAKWYYEGYKPTLREYVENGWISTSAPVILGHAFFLVANSLEKEAIQRLFKYHNMIRLAGVILRLANDLGTSVDEMERGDVLTSVQCYMNQTSGSEEEAREYVRFLIGEPLKDLNKERVADSPFPYDFIRSAVNLGRTAQYLYHHGDEHVHQKSPKIKDDLRSLLFEPIA</sequence>
<name>A0A2G9HSG6_9LAMI</name>
<evidence type="ECO:0000256" key="1">
    <source>
        <dbReference type="ARBA" id="ARBA00022723"/>
    </source>
</evidence>
<dbReference type="Gene3D" id="1.10.600.10">
    <property type="entry name" value="Farnesyl Diphosphate Synthase"/>
    <property type="match status" value="1"/>
</dbReference>
<dbReference type="InterPro" id="IPR008949">
    <property type="entry name" value="Isoprenoid_synthase_dom_sf"/>
</dbReference>
<evidence type="ECO:0000259" key="3">
    <source>
        <dbReference type="Pfam" id="PF03936"/>
    </source>
</evidence>
<feature type="domain" description="Terpene synthase metal-binding" evidence="3">
    <location>
        <begin position="11"/>
        <end position="119"/>
    </location>
</feature>
<dbReference type="GO" id="GO:0102313">
    <property type="term" value="F:1,8-cineole synthase activity"/>
    <property type="evidence" value="ECO:0007669"/>
    <property type="project" value="UniProtKB-EC"/>
</dbReference>
<dbReference type="GO" id="GO:0000287">
    <property type="term" value="F:magnesium ion binding"/>
    <property type="evidence" value="ECO:0007669"/>
    <property type="project" value="InterPro"/>
</dbReference>
<dbReference type="AlphaFoldDB" id="A0A2G9HSG6"/>
<dbReference type="InterPro" id="IPR005630">
    <property type="entry name" value="Terpene_synthase_metal-bd"/>
</dbReference>
<gene>
    <name evidence="4" type="ORF">CDL12_06846</name>
</gene>
<dbReference type="Pfam" id="PF03936">
    <property type="entry name" value="Terpene_synth_C"/>
    <property type="match status" value="1"/>
</dbReference>
<keyword evidence="1" id="KW-0479">Metal-binding</keyword>
<dbReference type="PANTHER" id="PTHR31225">
    <property type="entry name" value="OS04G0344100 PROTEIN-RELATED"/>
    <property type="match status" value="1"/>
</dbReference>
<dbReference type="EC" id="4.2.3.108" evidence="4"/>